<dbReference type="Proteomes" id="UP000253720">
    <property type="component" value="Chromosome"/>
</dbReference>
<dbReference type="AlphaFoldDB" id="A0A345RQS2"/>
<accession>A0A345RQS2</accession>
<reference evidence="1 2" key="1">
    <citation type="submission" date="2018-05" db="EMBL/GenBank/DDBJ databases">
        <title>Complete genome sequence of Pseudomonas kribbensis 46-2(T).</title>
        <authorList>
            <person name="Jeong H."/>
            <person name="Lee S.-G."/>
            <person name="Rha E."/>
            <person name="Kim H."/>
        </authorList>
    </citation>
    <scope>NUCLEOTIDE SEQUENCE [LARGE SCALE GENOMIC DNA]</scope>
    <source>
        <strain evidence="1 2">46-2</strain>
    </source>
</reference>
<dbReference type="EMBL" id="CP029608">
    <property type="protein sequence ID" value="AXI61638.1"/>
    <property type="molecule type" value="Genomic_DNA"/>
</dbReference>
<evidence type="ECO:0000313" key="1">
    <source>
        <dbReference type="EMBL" id="AXI61638.1"/>
    </source>
</evidence>
<protein>
    <submittedName>
        <fullName evidence="1">Uncharacterized protein</fullName>
    </submittedName>
</protein>
<evidence type="ECO:0000313" key="2">
    <source>
        <dbReference type="Proteomes" id="UP000253720"/>
    </source>
</evidence>
<sequence length="1051" mass="118035">MVSLEREILWIVARINEDAAVINNFRSAAEHVEYFWLNGHIDESIGTLEAFDAAHGASFWSVQLRIALENASGGLEKQKKYTSEVRSIYKSGLLNFIAYNTSVRNEGRVGIHKFREDIRQKINNHSKYDPSVKTYMLHRMMGEWPTSIEGVADVLRVEQSHSLVDVYETFISLIQHVISNPVASEIQKAVKVALTQVEGVNDFRLSKARLFFGIHKELNNLHLRPVAGIDALFSGRLVEATKILHEQRRSTIVDAWTHIYSGMIYSQTKCYSTRSIPQAISKLIGQILRQDATSVDAYAMLLKMLVNLSGLPIAVAIYSFVRIIYREFPDELWRPELVSLNTPCVGSEDVGIAVERDESAICKCWSLLSHPEGSPGDGSYLERIFRACGFIRAKAFEQALQVMGDVLTSNCKKAPGIEIPLILHANYSAGNKGEVIRLIANEGATSPSRLGFIPIKNSLNSYSTIDFDGVSDWLVAPTALHMLWNITENEATASHLRFKVGKIIRLKEFRSPAKVVDLKGKVPDHLLVYFLREVCIPSLIDQARVVSTTAAILDQRMDVCSVLRSLDPQNSSKYEDEILDITNREVLEAGQRIVDGTRIHVDTDSLARWAGRELVEDFYRYRDLAKVVTTLEYDDVMEGLLVDGQLPNTTPVFDEADAVLYSLLSKIKNEFLNNSLFGLDYYLSKRIRHQSFVGLIRGPLQLQNIITKKEADDKGYNENATWLEKFKDCNKENLYSLSKLFQKLSTDFDNALLVAKDNKLQIKNKEHPLGVFDIEISPQIIPVIRVLLQDHDLQGFVKGTLALLWAYLEKSLGDARKLLAEELKSELSYIFDEFRAQSKKLVEGSSSQHDLDRAVGDCSVEVQLALDDAASWFHKINDADTLGRTFDISQALEISIKAAKKCLRGFEPEIETKFSCDDVRVMPSTLVLLHDVLFVSLDNARVHSGLKKPTITITVAPDLEQEIFSIDVSCNSKPSIRQAAEKKLAEIREKIDRGEYDTKTKTEGGSGLYKIAAVVKQSSKGEMSFGFKADGQFSISVIYNFLIQTRQAAEA</sequence>
<proteinExistence type="predicted"/>
<gene>
    <name evidence="1" type="ORF">DLD99_14550</name>
</gene>
<name>A0A345RQS2_9PSED</name>
<keyword evidence="2" id="KW-1185">Reference proteome</keyword>
<dbReference type="KEGG" id="pke:DLD99_14550"/>
<organism evidence="1 2">
    <name type="scientific">Pseudomonas kribbensis</name>
    <dbReference type="NCBI Taxonomy" id="1628086"/>
    <lineage>
        <taxon>Bacteria</taxon>
        <taxon>Pseudomonadati</taxon>
        <taxon>Pseudomonadota</taxon>
        <taxon>Gammaproteobacteria</taxon>
        <taxon>Pseudomonadales</taxon>
        <taxon>Pseudomonadaceae</taxon>
        <taxon>Pseudomonas</taxon>
    </lineage>
</organism>